<name>A0A502DSD7_9BURK</name>
<gene>
    <name evidence="7" type="ORF">EAH82_14260</name>
</gene>
<feature type="binding site" evidence="6">
    <location>
        <position position="97"/>
    </location>
    <ligand>
        <name>Fe cation</name>
        <dbReference type="ChEBI" id="CHEBI:24875"/>
        <note>catalytic</note>
    </ligand>
</feature>
<dbReference type="Gene3D" id="1.20.5.440">
    <property type="entry name" value="ATP synthase delta/epsilon subunit, C-terminal domain"/>
    <property type="match status" value="1"/>
</dbReference>
<comment type="similarity">
    <text evidence="1">Belongs to the cysteine dioxygenase family.</text>
</comment>
<evidence type="ECO:0000256" key="4">
    <source>
        <dbReference type="ARBA" id="ARBA00023002"/>
    </source>
</evidence>
<dbReference type="EMBL" id="RCZI01000003">
    <property type="protein sequence ID" value="TPG27994.1"/>
    <property type="molecule type" value="Genomic_DNA"/>
</dbReference>
<evidence type="ECO:0000313" key="7">
    <source>
        <dbReference type="EMBL" id="TPG27994.1"/>
    </source>
</evidence>
<feature type="binding site" evidence="6">
    <location>
        <position position="149"/>
    </location>
    <ligand>
        <name>Fe cation</name>
        <dbReference type="ChEBI" id="CHEBI:24875"/>
        <note>catalytic</note>
    </ligand>
</feature>
<evidence type="ECO:0000313" key="8">
    <source>
        <dbReference type="Proteomes" id="UP000319212"/>
    </source>
</evidence>
<evidence type="ECO:0000256" key="5">
    <source>
        <dbReference type="ARBA" id="ARBA00023004"/>
    </source>
</evidence>
<dbReference type="InterPro" id="IPR014710">
    <property type="entry name" value="RmlC-like_jellyroll"/>
</dbReference>
<dbReference type="GO" id="GO:0008198">
    <property type="term" value="F:ferrous iron binding"/>
    <property type="evidence" value="ECO:0007669"/>
    <property type="project" value="TreeGrafter"/>
</dbReference>
<keyword evidence="3 7" id="KW-0223">Dioxygenase</keyword>
<dbReference type="InterPro" id="IPR010300">
    <property type="entry name" value="CDO_1"/>
</dbReference>
<dbReference type="GO" id="GO:0016702">
    <property type="term" value="F:oxidoreductase activity, acting on single donors with incorporation of molecular oxygen, incorporation of two atoms of oxygen"/>
    <property type="evidence" value="ECO:0007669"/>
    <property type="project" value="InterPro"/>
</dbReference>
<dbReference type="OrthoDB" id="7059163at2"/>
<evidence type="ECO:0000256" key="3">
    <source>
        <dbReference type="ARBA" id="ARBA00022964"/>
    </source>
</evidence>
<evidence type="ECO:0000256" key="2">
    <source>
        <dbReference type="ARBA" id="ARBA00022723"/>
    </source>
</evidence>
<dbReference type="PANTHER" id="PTHR12918:SF1">
    <property type="entry name" value="CYSTEINE DIOXYGENASE TYPE 1"/>
    <property type="match status" value="1"/>
</dbReference>
<dbReference type="SUPFAM" id="SSF51182">
    <property type="entry name" value="RmlC-like cupins"/>
    <property type="match status" value="1"/>
</dbReference>
<dbReference type="CDD" id="cd10548">
    <property type="entry name" value="cupin_CDO"/>
    <property type="match status" value="1"/>
</dbReference>
<protein>
    <submittedName>
        <fullName evidence="7">Cysteine dioxygenase</fullName>
    </submittedName>
</protein>
<accession>A0A502DSD7</accession>
<dbReference type="Gene3D" id="2.60.120.10">
    <property type="entry name" value="Jelly Rolls"/>
    <property type="match status" value="1"/>
</dbReference>
<evidence type="ECO:0000256" key="6">
    <source>
        <dbReference type="PIRSR" id="PIRSR610300-51"/>
    </source>
</evidence>
<comment type="caution">
    <text evidence="7">The sequence shown here is derived from an EMBL/GenBank/DDBJ whole genome shotgun (WGS) entry which is preliminary data.</text>
</comment>
<reference evidence="7 8" key="1">
    <citation type="journal article" date="2019" name="Environ. Microbiol.">
        <title>Species interactions and distinct microbial communities in high Arctic permafrost affected cryosols are associated with the CH4 and CO2 gas fluxes.</title>
        <authorList>
            <person name="Altshuler I."/>
            <person name="Hamel J."/>
            <person name="Turney S."/>
            <person name="Magnuson E."/>
            <person name="Levesque R."/>
            <person name="Greer C."/>
            <person name="Whyte L.G."/>
        </authorList>
    </citation>
    <scope>NUCLEOTIDE SEQUENCE [LARGE SCALE GENOMIC DNA]</scope>
    <source>
        <strain evidence="7 8">S06.C</strain>
    </source>
</reference>
<dbReference type="Pfam" id="PF05995">
    <property type="entry name" value="CDO_I"/>
    <property type="match status" value="1"/>
</dbReference>
<dbReference type="Proteomes" id="UP000319212">
    <property type="component" value="Unassembled WGS sequence"/>
</dbReference>
<sequence>MSPDATATPHRDGTITPLREFVIAFGRLLDTHPNEPRLLAEGGALLRTLVARDDWLPEAFAQPHPTYYQQHLLHADSTERFSVVSFVWGPGQATPVHDHMVWGLIGMLRGAEDSQAYVERDGHAVPKGTPVRLVPGDVEAVSPTIGDVHRVRNVYDDRVSVSIHVYGANIGAVQRHTYPAEGGRKPFVSGYSNTLQPNLWDRSAELRHA</sequence>
<dbReference type="RefSeq" id="WP_140842939.1">
    <property type="nucleotide sequence ID" value="NZ_RCZI01000003.1"/>
</dbReference>
<dbReference type="AlphaFoldDB" id="A0A502DSD7"/>
<dbReference type="InterPro" id="IPR011051">
    <property type="entry name" value="RmlC_Cupin_sf"/>
</dbReference>
<keyword evidence="4" id="KW-0560">Oxidoreductase</keyword>
<evidence type="ECO:0000256" key="1">
    <source>
        <dbReference type="ARBA" id="ARBA00006622"/>
    </source>
</evidence>
<proteinExistence type="inferred from homology"/>
<feature type="binding site" evidence="6">
    <location>
        <position position="99"/>
    </location>
    <ligand>
        <name>Fe cation</name>
        <dbReference type="ChEBI" id="CHEBI:24875"/>
        <note>catalytic</note>
    </ligand>
</feature>
<keyword evidence="5 6" id="KW-0408">Iron</keyword>
<organism evidence="7 8">
    <name type="scientific">Variovorax guangxiensis</name>
    <dbReference type="NCBI Taxonomy" id="1775474"/>
    <lineage>
        <taxon>Bacteria</taxon>
        <taxon>Pseudomonadati</taxon>
        <taxon>Pseudomonadota</taxon>
        <taxon>Betaproteobacteria</taxon>
        <taxon>Burkholderiales</taxon>
        <taxon>Comamonadaceae</taxon>
        <taxon>Variovorax</taxon>
    </lineage>
</organism>
<keyword evidence="2 6" id="KW-0479">Metal-binding</keyword>
<dbReference type="PANTHER" id="PTHR12918">
    <property type="entry name" value="CYSTEINE DIOXYGENASE"/>
    <property type="match status" value="1"/>
</dbReference>